<gene>
    <name evidence="9" type="ORF">QM480_19465</name>
</gene>
<evidence type="ECO:0000256" key="5">
    <source>
        <dbReference type="ARBA" id="ARBA00022777"/>
    </source>
</evidence>
<evidence type="ECO:0000256" key="1">
    <source>
        <dbReference type="ARBA" id="ARBA00000085"/>
    </source>
</evidence>
<dbReference type="PANTHER" id="PTHR43304:SF1">
    <property type="entry name" value="PAC DOMAIN-CONTAINING PROTEIN"/>
    <property type="match status" value="1"/>
</dbReference>
<keyword evidence="3" id="KW-0597">Phosphoprotein</keyword>
<dbReference type="SMART" id="SM00091">
    <property type="entry name" value="PAS"/>
    <property type="match status" value="4"/>
</dbReference>
<dbReference type="EC" id="2.7.13.3" evidence="2"/>
<name>A0ABT6YSL3_9BACT</name>
<evidence type="ECO:0000259" key="6">
    <source>
        <dbReference type="PROSITE" id="PS50109"/>
    </source>
</evidence>
<dbReference type="CDD" id="cd00130">
    <property type="entry name" value="PAS"/>
    <property type="match status" value="5"/>
</dbReference>
<comment type="caution">
    <text evidence="9">The sequence shown here is derived from an EMBL/GenBank/DDBJ whole genome shotgun (WGS) entry which is preliminary data.</text>
</comment>
<dbReference type="InterPro" id="IPR013655">
    <property type="entry name" value="PAS_fold_3"/>
</dbReference>
<evidence type="ECO:0000313" key="9">
    <source>
        <dbReference type="EMBL" id="MDI9866530.1"/>
    </source>
</evidence>
<dbReference type="InterPro" id="IPR052162">
    <property type="entry name" value="Sensor_kinase/Photoreceptor"/>
</dbReference>
<dbReference type="InterPro" id="IPR005467">
    <property type="entry name" value="His_kinase_dom"/>
</dbReference>
<dbReference type="InterPro" id="IPR036097">
    <property type="entry name" value="HisK_dim/P_sf"/>
</dbReference>
<dbReference type="Gene3D" id="3.30.450.20">
    <property type="entry name" value="PAS domain"/>
    <property type="match status" value="5"/>
</dbReference>
<evidence type="ECO:0000256" key="3">
    <source>
        <dbReference type="ARBA" id="ARBA00022553"/>
    </source>
</evidence>
<dbReference type="InterPro" id="IPR003594">
    <property type="entry name" value="HATPase_dom"/>
</dbReference>
<dbReference type="SMART" id="SM00387">
    <property type="entry name" value="HATPase_c"/>
    <property type="match status" value="1"/>
</dbReference>
<dbReference type="InterPro" id="IPR035965">
    <property type="entry name" value="PAS-like_dom_sf"/>
</dbReference>
<dbReference type="EMBL" id="JASHID010000017">
    <property type="protein sequence ID" value="MDI9866530.1"/>
    <property type="molecule type" value="Genomic_DNA"/>
</dbReference>
<dbReference type="PROSITE" id="PS50109">
    <property type="entry name" value="HIS_KIN"/>
    <property type="match status" value="1"/>
</dbReference>
<dbReference type="Gene3D" id="1.10.287.130">
    <property type="match status" value="1"/>
</dbReference>
<dbReference type="Proteomes" id="UP001236569">
    <property type="component" value="Unassembled WGS sequence"/>
</dbReference>
<dbReference type="SUPFAM" id="SSF47384">
    <property type="entry name" value="Homodimeric domain of signal transducing histidine kinase"/>
    <property type="match status" value="1"/>
</dbReference>
<dbReference type="SUPFAM" id="SSF55785">
    <property type="entry name" value="PYP-like sensor domain (PAS domain)"/>
    <property type="match status" value="5"/>
</dbReference>
<evidence type="ECO:0000256" key="4">
    <source>
        <dbReference type="ARBA" id="ARBA00022679"/>
    </source>
</evidence>
<dbReference type="CDD" id="cd00082">
    <property type="entry name" value="HisKA"/>
    <property type="match status" value="1"/>
</dbReference>
<dbReference type="SMART" id="SM00086">
    <property type="entry name" value="PAC"/>
    <property type="match status" value="4"/>
</dbReference>
<feature type="domain" description="PAC" evidence="8">
    <location>
        <begin position="457"/>
        <end position="509"/>
    </location>
</feature>
<evidence type="ECO:0000313" key="10">
    <source>
        <dbReference type="Proteomes" id="UP001236569"/>
    </source>
</evidence>
<dbReference type="PROSITE" id="PS50113">
    <property type="entry name" value="PAC"/>
    <property type="match status" value="3"/>
</dbReference>
<feature type="domain" description="PAS" evidence="7">
    <location>
        <begin position="135"/>
        <end position="205"/>
    </location>
</feature>
<keyword evidence="4" id="KW-0808">Transferase</keyword>
<dbReference type="InterPro" id="IPR004358">
    <property type="entry name" value="Sig_transdc_His_kin-like_C"/>
</dbReference>
<dbReference type="Gene3D" id="3.30.565.10">
    <property type="entry name" value="Histidine kinase-like ATPase, C-terminal domain"/>
    <property type="match status" value="1"/>
</dbReference>
<evidence type="ECO:0000259" key="8">
    <source>
        <dbReference type="PROSITE" id="PS50113"/>
    </source>
</evidence>
<dbReference type="Pfam" id="PF08447">
    <property type="entry name" value="PAS_3"/>
    <property type="match status" value="2"/>
</dbReference>
<organism evidence="9 10">
    <name type="scientific">Flectobacillus longus</name>
    <dbReference type="NCBI Taxonomy" id="2984207"/>
    <lineage>
        <taxon>Bacteria</taxon>
        <taxon>Pseudomonadati</taxon>
        <taxon>Bacteroidota</taxon>
        <taxon>Cytophagia</taxon>
        <taxon>Cytophagales</taxon>
        <taxon>Flectobacillaceae</taxon>
        <taxon>Flectobacillus</taxon>
    </lineage>
</organism>
<dbReference type="PRINTS" id="PR00344">
    <property type="entry name" value="BCTRLSENSOR"/>
</dbReference>
<dbReference type="Pfam" id="PF13426">
    <property type="entry name" value="PAS_9"/>
    <property type="match status" value="3"/>
</dbReference>
<feature type="domain" description="PAC" evidence="8">
    <location>
        <begin position="713"/>
        <end position="767"/>
    </location>
</feature>
<reference evidence="9 10" key="1">
    <citation type="submission" date="2023-05" db="EMBL/GenBank/DDBJ databases">
        <title>Novel species of genus Flectobacillus isolated from stream in China.</title>
        <authorList>
            <person name="Lu H."/>
        </authorList>
    </citation>
    <scope>NUCLEOTIDE SEQUENCE [LARGE SCALE GENOMIC DNA]</scope>
    <source>
        <strain evidence="9 10">DC10W</strain>
    </source>
</reference>
<feature type="domain" description="PAS" evidence="7">
    <location>
        <begin position="257"/>
        <end position="309"/>
    </location>
</feature>
<evidence type="ECO:0000256" key="2">
    <source>
        <dbReference type="ARBA" id="ARBA00012438"/>
    </source>
</evidence>
<dbReference type="RefSeq" id="WP_283371337.1">
    <property type="nucleotide sequence ID" value="NZ_JASHID010000017.1"/>
</dbReference>
<dbReference type="SUPFAM" id="SSF55874">
    <property type="entry name" value="ATPase domain of HSP90 chaperone/DNA topoisomerase II/histidine kinase"/>
    <property type="match status" value="1"/>
</dbReference>
<dbReference type="InterPro" id="IPR001610">
    <property type="entry name" value="PAC"/>
</dbReference>
<feature type="domain" description="Histidine kinase" evidence="6">
    <location>
        <begin position="785"/>
        <end position="997"/>
    </location>
</feature>
<dbReference type="PANTHER" id="PTHR43304">
    <property type="entry name" value="PHYTOCHROME-LIKE PROTEIN CPH1"/>
    <property type="match status" value="1"/>
</dbReference>
<proteinExistence type="predicted"/>
<sequence length="997" mass="115483">METFINTESQLSENTIKKTNPLIEQENPAFYQALDFANEVILIYNKDQENIYQNNQAQIFIENYHCIESVRFLPQLLSRFGFQQESDTLSHISSEYTSSSHGLKARVVQTSEQTFVYISMSPFWAQQQDLINTIISPDFNPILNQSNDILCLTSASGSILKINRAASTSWGYSVDELQQKNLLSFLTESSALSIKESFESLAKGQHIQNVILDIRKKDGTIFPMIWNAVWNHQQQTVIAIAKDISESLVREKALKISEQNYSYLFNNNPLPMWINDFYTKEFIEVNDATLRQYGYSREELLEMTVYDIVAFEQLDHYKNISWDFTSDPPNYRGISLHKTKSGEPITVDITAHQIEYQNRTVSLVLVHDITLRKLAEKELIQTNNRLKAAQEIAHLAYWEHDLRTGKIFWSEEVFKIFEITENREKFDYEDFIGMVHPDDRMSIKLLEVSVLYGSKPIEKEFRIVLASGKTKYLFSKTQIIFDTLGNALRIDSTFLDITLQKQAKQALKKSNERFELAKKATRDIIWDWDIITGDSYWSDNYEFIFGKYPYGPMKDFQDWSRNIYAEDKERVLDEIQLALANPEQTTWESEYRYVRANGEIAHVSDKGYMVFDNHGKPIRMVGAMRDITKEKEEEQQLNLWKSVITNSNDAILITEAEPIEQPGPRIIYANEAFTKMTGYELHEIIGKSPRILQGPSSNRSELNKLKAALKKWEPCEIEIINYKKNKEPFWVSISIVPLADEAGWFTHWISIQKDITERKKNEEERELLIRELTQINQDLRQFSYITSHNIRSPLSNLLGLLKMLNTSTITDPMTLTVLEGFKTSTNQLNDTINDLLKILVIKENVNVQQELIDFETIWNKITQMTQQLIQDAGTTININFEKAPSVNFNISYLESILLNLLSNALKYRSNKRPLEIWVKTRNTSKGIELIFTDNGLGIDLKRHKNKVFGLYQRFHNHPDSKGIGLYMVQAQVKSLGGNISVKSEVDKGTQFSILFKK</sequence>
<dbReference type="NCBIfam" id="TIGR00229">
    <property type="entry name" value="sensory_box"/>
    <property type="match status" value="4"/>
</dbReference>
<feature type="domain" description="PAS" evidence="7">
    <location>
        <begin position="636"/>
        <end position="712"/>
    </location>
</feature>
<dbReference type="InterPro" id="IPR000700">
    <property type="entry name" value="PAS-assoc_C"/>
</dbReference>
<feature type="domain" description="PAC" evidence="8">
    <location>
        <begin position="587"/>
        <end position="639"/>
    </location>
</feature>
<keyword evidence="5" id="KW-0418">Kinase</keyword>
<dbReference type="InterPro" id="IPR003661">
    <property type="entry name" value="HisK_dim/P_dom"/>
</dbReference>
<dbReference type="PROSITE" id="PS50112">
    <property type="entry name" value="PAS"/>
    <property type="match status" value="3"/>
</dbReference>
<accession>A0ABT6YSL3</accession>
<protein>
    <recommendedName>
        <fullName evidence="2">histidine kinase</fullName>
        <ecNumber evidence="2">2.7.13.3</ecNumber>
    </recommendedName>
</protein>
<keyword evidence="10" id="KW-1185">Reference proteome</keyword>
<evidence type="ECO:0000259" key="7">
    <source>
        <dbReference type="PROSITE" id="PS50112"/>
    </source>
</evidence>
<dbReference type="Pfam" id="PF02518">
    <property type="entry name" value="HATPase_c"/>
    <property type="match status" value="1"/>
</dbReference>
<dbReference type="Gene3D" id="2.10.70.100">
    <property type="match status" value="1"/>
</dbReference>
<dbReference type="InterPro" id="IPR000014">
    <property type="entry name" value="PAS"/>
</dbReference>
<comment type="catalytic activity">
    <reaction evidence="1">
        <text>ATP + protein L-histidine = ADP + protein N-phospho-L-histidine.</text>
        <dbReference type="EC" id="2.7.13.3"/>
    </reaction>
</comment>
<dbReference type="InterPro" id="IPR036890">
    <property type="entry name" value="HATPase_C_sf"/>
</dbReference>